<evidence type="ECO:0000256" key="1">
    <source>
        <dbReference type="SAM" id="SignalP"/>
    </source>
</evidence>
<name>A0ABV5I4M8_9RHOB</name>
<dbReference type="Proteomes" id="UP001589670">
    <property type="component" value="Unassembled WGS sequence"/>
</dbReference>
<organism evidence="2 3">
    <name type="scientific">Roseovarius ramblicola</name>
    <dbReference type="NCBI Taxonomy" id="2022336"/>
    <lineage>
        <taxon>Bacteria</taxon>
        <taxon>Pseudomonadati</taxon>
        <taxon>Pseudomonadota</taxon>
        <taxon>Alphaproteobacteria</taxon>
        <taxon>Rhodobacterales</taxon>
        <taxon>Roseobacteraceae</taxon>
        <taxon>Roseovarius</taxon>
    </lineage>
</organism>
<proteinExistence type="predicted"/>
<dbReference type="EMBL" id="JBHMEC010000038">
    <property type="protein sequence ID" value="MFB9151649.1"/>
    <property type="molecule type" value="Genomic_DNA"/>
</dbReference>
<protein>
    <submittedName>
        <fullName evidence="2">Uncharacterized protein</fullName>
    </submittedName>
</protein>
<reference evidence="2 3" key="1">
    <citation type="submission" date="2024-09" db="EMBL/GenBank/DDBJ databases">
        <authorList>
            <person name="Sun Q."/>
            <person name="Mori K."/>
        </authorList>
    </citation>
    <scope>NUCLEOTIDE SEQUENCE [LARGE SCALE GENOMIC DNA]</scope>
    <source>
        <strain evidence="2 3">CECT 9424</strain>
    </source>
</reference>
<accession>A0ABV5I4M8</accession>
<gene>
    <name evidence="2" type="ORF">ACFFU4_18015</name>
</gene>
<evidence type="ECO:0000313" key="2">
    <source>
        <dbReference type="EMBL" id="MFB9151649.1"/>
    </source>
</evidence>
<feature type="chain" id="PRO_5046555033" evidence="1">
    <location>
        <begin position="19"/>
        <end position="187"/>
    </location>
</feature>
<keyword evidence="1" id="KW-0732">Signal</keyword>
<keyword evidence="3" id="KW-1185">Reference proteome</keyword>
<sequence length="187" mass="20324">MRFLLAISIWLFPVTVNAQDNELPGALDNPYVTAALEITDLIETGDIQINKDDAVAEIQRRLDASQGDFGNLEKALTPSFLSLSEINEVSDQLPPLEELPPVSMGVRLLIAGSVLDQVSELQELGVEPNVEGMLPILGPSLYITLASAALEVNAENPEPTIDVVAVRRGGIRFFSLGWPFCCSHDLR</sequence>
<evidence type="ECO:0000313" key="3">
    <source>
        <dbReference type="Proteomes" id="UP001589670"/>
    </source>
</evidence>
<comment type="caution">
    <text evidence="2">The sequence shown here is derived from an EMBL/GenBank/DDBJ whole genome shotgun (WGS) entry which is preliminary data.</text>
</comment>
<feature type="signal peptide" evidence="1">
    <location>
        <begin position="1"/>
        <end position="18"/>
    </location>
</feature>
<dbReference type="RefSeq" id="WP_377071280.1">
    <property type="nucleotide sequence ID" value="NZ_JBHMEC010000038.1"/>
</dbReference>